<dbReference type="RefSeq" id="WP_170921356.1">
    <property type="nucleotide sequence ID" value="NZ_FWZU01000001.1"/>
</dbReference>
<keyword evidence="2" id="KW-1185">Reference proteome</keyword>
<dbReference type="EMBL" id="FWZU01000001">
    <property type="protein sequence ID" value="SME89439.1"/>
    <property type="molecule type" value="Genomic_DNA"/>
</dbReference>
<proteinExistence type="predicted"/>
<protein>
    <submittedName>
        <fullName evidence="1">Uncharacterized protein</fullName>
    </submittedName>
</protein>
<gene>
    <name evidence="1" type="ORF">SAMN06295933_0302</name>
</gene>
<name>A0A1X7C3Q4_9BACT</name>
<accession>A0A1X7C3Q4</accession>
<dbReference type="AlphaFoldDB" id="A0A1X7C3Q4"/>
<dbReference type="Proteomes" id="UP000192906">
    <property type="component" value="Unassembled WGS sequence"/>
</dbReference>
<organism evidence="1 2">
    <name type="scientific">Desulfovibrio gilichinskyi</name>
    <dbReference type="NCBI Taxonomy" id="1519643"/>
    <lineage>
        <taxon>Bacteria</taxon>
        <taxon>Pseudomonadati</taxon>
        <taxon>Thermodesulfobacteriota</taxon>
        <taxon>Desulfovibrionia</taxon>
        <taxon>Desulfovibrionales</taxon>
        <taxon>Desulfovibrionaceae</taxon>
        <taxon>Desulfovibrio</taxon>
    </lineage>
</organism>
<evidence type="ECO:0000313" key="2">
    <source>
        <dbReference type="Proteomes" id="UP000192906"/>
    </source>
</evidence>
<reference evidence="2" key="1">
    <citation type="submission" date="2017-04" db="EMBL/GenBank/DDBJ databases">
        <authorList>
            <person name="Varghese N."/>
            <person name="Submissions S."/>
        </authorList>
    </citation>
    <scope>NUCLEOTIDE SEQUENCE [LARGE SCALE GENOMIC DNA]</scope>
    <source>
        <strain evidence="2">K3S</strain>
    </source>
</reference>
<dbReference type="STRING" id="1519643.SAMN06295933_0302"/>
<evidence type="ECO:0000313" key="1">
    <source>
        <dbReference type="EMBL" id="SME89439.1"/>
    </source>
</evidence>
<sequence>MHIIIDNETSALDDIHTLASAIEDICIFIPEAPTPEPLCRIVALLARGIDDFAAGLKE</sequence>